<dbReference type="RefSeq" id="XP_062646792.1">
    <property type="nucleotide sequence ID" value="XM_062787404.1"/>
</dbReference>
<dbReference type="GeneID" id="87824174"/>
<protein>
    <submittedName>
        <fullName evidence="2">Uncharacterized protein</fullName>
    </submittedName>
</protein>
<accession>A0AAN6Z2L5</accession>
<reference evidence="2" key="2">
    <citation type="submission" date="2023-05" db="EMBL/GenBank/DDBJ databases">
        <authorList>
            <consortium name="Lawrence Berkeley National Laboratory"/>
            <person name="Steindorff A."/>
            <person name="Hensen N."/>
            <person name="Bonometti L."/>
            <person name="Westerberg I."/>
            <person name="Brannstrom I.O."/>
            <person name="Guillou S."/>
            <person name="Cros-Aarteil S."/>
            <person name="Calhoun S."/>
            <person name="Haridas S."/>
            <person name="Kuo A."/>
            <person name="Mondo S."/>
            <person name="Pangilinan J."/>
            <person name="Riley R."/>
            <person name="Labutti K."/>
            <person name="Andreopoulos B."/>
            <person name="Lipzen A."/>
            <person name="Chen C."/>
            <person name="Yanf M."/>
            <person name="Daum C."/>
            <person name="Ng V."/>
            <person name="Clum A."/>
            <person name="Ohm R."/>
            <person name="Martin F."/>
            <person name="Silar P."/>
            <person name="Natvig D."/>
            <person name="Lalanne C."/>
            <person name="Gautier V."/>
            <person name="Ament-Velasquez S.L."/>
            <person name="Kruys A."/>
            <person name="Hutchinson M.I."/>
            <person name="Powell A.J."/>
            <person name="Barry K."/>
            <person name="Miller A.N."/>
            <person name="Grigoriev I.V."/>
            <person name="Debuchy R."/>
            <person name="Gladieux P."/>
            <person name="Thoren M.H."/>
            <person name="Johannesson H."/>
        </authorList>
    </citation>
    <scope>NUCLEOTIDE SEQUENCE</scope>
    <source>
        <strain evidence="2">CBS 731.68</strain>
    </source>
</reference>
<proteinExistence type="predicted"/>
<reference evidence="2" key="1">
    <citation type="journal article" date="2023" name="Mol. Phylogenet. Evol.">
        <title>Genome-scale phylogeny and comparative genomics of the fungal order Sordariales.</title>
        <authorList>
            <person name="Hensen N."/>
            <person name="Bonometti L."/>
            <person name="Westerberg I."/>
            <person name="Brannstrom I.O."/>
            <person name="Guillou S."/>
            <person name="Cros-Aarteil S."/>
            <person name="Calhoun S."/>
            <person name="Haridas S."/>
            <person name="Kuo A."/>
            <person name="Mondo S."/>
            <person name="Pangilinan J."/>
            <person name="Riley R."/>
            <person name="LaButti K."/>
            <person name="Andreopoulos B."/>
            <person name="Lipzen A."/>
            <person name="Chen C."/>
            <person name="Yan M."/>
            <person name="Daum C."/>
            <person name="Ng V."/>
            <person name="Clum A."/>
            <person name="Steindorff A."/>
            <person name="Ohm R.A."/>
            <person name="Martin F."/>
            <person name="Silar P."/>
            <person name="Natvig D.O."/>
            <person name="Lalanne C."/>
            <person name="Gautier V."/>
            <person name="Ament-Velasquez S.L."/>
            <person name="Kruys A."/>
            <person name="Hutchinson M.I."/>
            <person name="Powell A.J."/>
            <person name="Barry K."/>
            <person name="Miller A.N."/>
            <person name="Grigoriev I.V."/>
            <person name="Debuchy R."/>
            <person name="Gladieux P."/>
            <person name="Hiltunen Thoren M."/>
            <person name="Johannesson H."/>
        </authorList>
    </citation>
    <scope>NUCLEOTIDE SEQUENCE</scope>
    <source>
        <strain evidence="2">CBS 731.68</strain>
    </source>
</reference>
<organism evidence="2 3">
    <name type="scientific">Parathielavia appendiculata</name>
    <dbReference type="NCBI Taxonomy" id="2587402"/>
    <lineage>
        <taxon>Eukaryota</taxon>
        <taxon>Fungi</taxon>
        <taxon>Dikarya</taxon>
        <taxon>Ascomycota</taxon>
        <taxon>Pezizomycotina</taxon>
        <taxon>Sordariomycetes</taxon>
        <taxon>Sordariomycetidae</taxon>
        <taxon>Sordariales</taxon>
        <taxon>Chaetomiaceae</taxon>
        <taxon>Parathielavia</taxon>
    </lineage>
</organism>
<name>A0AAN6Z2L5_9PEZI</name>
<evidence type="ECO:0000256" key="1">
    <source>
        <dbReference type="SAM" id="MobiDB-lite"/>
    </source>
</evidence>
<dbReference type="EMBL" id="MU853229">
    <property type="protein sequence ID" value="KAK4123021.1"/>
    <property type="molecule type" value="Genomic_DNA"/>
</dbReference>
<feature type="region of interest" description="Disordered" evidence="1">
    <location>
        <begin position="80"/>
        <end position="101"/>
    </location>
</feature>
<comment type="caution">
    <text evidence="2">The sequence shown here is derived from an EMBL/GenBank/DDBJ whole genome shotgun (WGS) entry which is preliminary data.</text>
</comment>
<gene>
    <name evidence="2" type="ORF">N657DRAFT_444994</name>
</gene>
<sequence>MLPNAGREVGTVCVADPTASQLRERASVVALTGDFSSCRGPMGRNMRSLRYPRRSTSPQAHRAPCFLCLVCLACQSMTGKPRKEGPAEQPSGLGFGISTPQRRSRKRLAWLPVINPDHTANSKKKQATAHVRSDKAAVASALLPVVVRSLRRDGGLPGCRIRKLKDNQVPNTCGGSTNENRLKMPASNAAVSGAVVSCRAPACVAADMHLAALQ</sequence>
<evidence type="ECO:0000313" key="2">
    <source>
        <dbReference type="EMBL" id="KAK4123021.1"/>
    </source>
</evidence>
<dbReference type="AlphaFoldDB" id="A0AAN6Z2L5"/>
<evidence type="ECO:0000313" key="3">
    <source>
        <dbReference type="Proteomes" id="UP001302602"/>
    </source>
</evidence>
<keyword evidence="3" id="KW-1185">Reference proteome</keyword>
<dbReference type="Proteomes" id="UP001302602">
    <property type="component" value="Unassembled WGS sequence"/>
</dbReference>